<dbReference type="InterPro" id="IPR041219">
    <property type="entry name" value="Phage_lysozyme2"/>
</dbReference>
<evidence type="ECO:0000313" key="3">
    <source>
        <dbReference type="EMBL" id="QNT78284.1"/>
    </source>
</evidence>
<organism evidence="3 4">
    <name type="scientific">Entomobacter blattae</name>
    <dbReference type="NCBI Taxonomy" id="2762277"/>
    <lineage>
        <taxon>Bacteria</taxon>
        <taxon>Pseudomonadati</taxon>
        <taxon>Pseudomonadota</taxon>
        <taxon>Alphaproteobacteria</taxon>
        <taxon>Acetobacterales</taxon>
        <taxon>Acetobacteraceae</taxon>
        <taxon>Entomobacter</taxon>
    </lineage>
</organism>
<keyword evidence="4" id="KW-1185">Reference proteome</keyword>
<dbReference type="Proteomes" id="UP000516349">
    <property type="component" value="Chromosome"/>
</dbReference>
<evidence type="ECO:0000313" key="4">
    <source>
        <dbReference type="Proteomes" id="UP000516349"/>
    </source>
</evidence>
<dbReference type="EMBL" id="CP060244">
    <property type="protein sequence ID" value="QNT78284.1"/>
    <property type="molecule type" value="Genomic_DNA"/>
</dbReference>
<protein>
    <submittedName>
        <fullName evidence="3">Phage tail lysozyme</fullName>
    </submittedName>
</protein>
<feature type="compositionally biased region" description="Basic and acidic residues" evidence="1">
    <location>
        <begin position="103"/>
        <end position="113"/>
    </location>
</feature>
<feature type="region of interest" description="Disordered" evidence="1">
    <location>
        <begin position="89"/>
        <end position="113"/>
    </location>
</feature>
<accession>A0A7H1NR74</accession>
<proteinExistence type="predicted"/>
<dbReference type="KEGG" id="ebla:JGUZn3_10560"/>
<feature type="region of interest" description="Disordered" evidence="1">
    <location>
        <begin position="1"/>
        <end position="22"/>
    </location>
</feature>
<feature type="region of interest" description="Disordered" evidence="1">
    <location>
        <begin position="56"/>
        <end position="77"/>
    </location>
</feature>
<feature type="compositionally biased region" description="Basic residues" evidence="1">
    <location>
        <begin position="1"/>
        <end position="14"/>
    </location>
</feature>
<reference evidence="3 4" key="1">
    <citation type="submission" date="2020-08" db="EMBL/GenBank/DDBJ databases">
        <title>Complete genome sequence of Entomobacter blattae G55GP.</title>
        <authorList>
            <person name="Poehlein A."/>
            <person name="Guzman J."/>
            <person name="Daniel R."/>
            <person name="Vilcinskas A."/>
        </authorList>
    </citation>
    <scope>NUCLEOTIDE SEQUENCE [LARGE SCALE GENOMIC DNA]</scope>
    <source>
        <strain evidence="3 4">G55GP</strain>
    </source>
</reference>
<gene>
    <name evidence="3" type="ORF">JGUZn3_10560</name>
</gene>
<sequence>MRKRPYSSGRKKRTGLFGGVPVSGGGSLLKSPIIKASSQRQYWQRLSQKAFLLAGEEGEEEVEPPQKQRRTTGNAQRLSLTRKLKNKKNIPRSLSRVGRAKRKRDEGDQARIDQEGQKNFAELWPYYRQIAQWTMRFYAPLFYAPLLASILGGNDPAGSPKEKNGVLLPRLRINNAPLLLPVGGLQLPAGRQDLPLIQSAAMEQESPGKALASGGDVSAFSRLAGLVQGLVLANSQWGAAEGTRPGWTRPRETRLGETRLEGGRVGAFSLTWPLAGRNTLGTLGGRQNGAGLRQGLPALGPDVSLQGMGGGSSFPQGAFSHSDEGGDEGGKGFAGGVPQRIATILRARHWDTANIAAILARISLESGFDPTRVGDNGQAHGLLQWHPEREANFVALFGHPLRQASIEEQALFIDWELRHTEQAAGHALSQADTAWEAGYTVSRRYVRPGLTHQQREREARRTAQLAMLLAQNQARWAMGHMQAGGYAFIGSSAFFKEEIPYYNTTLQGAMPRGQTSGEAAYTIARGYEPRGERSTVSPQERGAYAMCPLTANSAGLGGSSVLSMQANPYALQANTGMI</sequence>
<dbReference type="AlphaFoldDB" id="A0A7H1NR74"/>
<evidence type="ECO:0000259" key="2">
    <source>
        <dbReference type="Pfam" id="PF18013"/>
    </source>
</evidence>
<dbReference type="Pfam" id="PF18013">
    <property type="entry name" value="Phage_lysozyme2"/>
    <property type="match status" value="1"/>
</dbReference>
<dbReference type="Gene3D" id="1.10.530.10">
    <property type="match status" value="1"/>
</dbReference>
<dbReference type="RefSeq" id="WP_203414615.1">
    <property type="nucleotide sequence ID" value="NZ_CP060244.1"/>
</dbReference>
<feature type="domain" description="Phage tail lysozyme" evidence="2">
    <location>
        <begin position="340"/>
        <end position="461"/>
    </location>
</feature>
<evidence type="ECO:0000256" key="1">
    <source>
        <dbReference type="SAM" id="MobiDB-lite"/>
    </source>
</evidence>
<name>A0A7H1NR74_9PROT</name>